<feature type="non-terminal residue" evidence="1">
    <location>
        <position position="345"/>
    </location>
</feature>
<proteinExistence type="predicted"/>
<protein>
    <submittedName>
        <fullName evidence="1">BgtAc-30170</fullName>
    </submittedName>
</protein>
<gene>
    <name evidence="1" type="ORF">BGT96224V2_LOCUS6546</name>
</gene>
<dbReference type="AlphaFoldDB" id="A0A381LJX0"/>
<dbReference type="EMBL" id="UIGY01000231">
    <property type="protein sequence ID" value="SUZ13361.1"/>
    <property type="molecule type" value="Genomic_DNA"/>
</dbReference>
<organism evidence="1">
    <name type="scientific">Blumeria graminis f. sp. tritici 96224</name>
    <dbReference type="NCBI Taxonomy" id="1268274"/>
    <lineage>
        <taxon>Eukaryota</taxon>
        <taxon>Fungi</taxon>
        <taxon>Dikarya</taxon>
        <taxon>Ascomycota</taxon>
        <taxon>Pezizomycotina</taxon>
        <taxon>Leotiomycetes</taxon>
        <taxon>Erysiphales</taxon>
        <taxon>Erysiphaceae</taxon>
        <taxon>Blumeria</taxon>
    </lineage>
</organism>
<reference evidence="1" key="1">
    <citation type="submission" date="2018-07" db="EMBL/GenBank/DDBJ databases">
        <authorList>
            <person name="Quirk P.G."/>
            <person name="Krulwich T.A."/>
        </authorList>
    </citation>
    <scope>NUCLEOTIDE SEQUENCE</scope>
    <source>
        <strain evidence="1">96224</strain>
    </source>
</reference>
<name>A0A381LJX0_BLUGR</name>
<sequence length="345" mass="39340">MNCILAFLFYIAANVEEKKNNSFPNTQTFESRIVFLSSRSSVSHYSVHNFKKTVAFPSSRYSDIFATQTRLDDHRELSKDNPPSGTYVKAYCSFKYEGFEIAKIISRPLKNWSASTHIHFGVHPQEAEQCLKKAKPIIPKGTARTPISLKSLLKERVCDENLIAYLAYGRKIVVGGRFKDFAPTIQGEELDIIADVPLSMENVIYQKEILMEHETDDFHSGLVWYQGHLHLFRLNLSGNGWFAETDLTNEMANGTPIIEHAMQAHEQLKQLKDLWEQLIIVNGEGGSSQSPRDSYLGPKESNKKFRDQITNTLIEKLEARTAKGEIYGTAQWKKRYEGYILGYMG</sequence>
<accession>A0A381LJX0</accession>
<evidence type="ECO:0000313" key="1">
    <source>
        <dbReference type="EMBL" id="SUZ13361.1"/>
    </source>
</evidence>
<dbReference type="OrthoDB" id="10415300at2759"/>